<evidence type="ECO:0000313" key="4">
    <source>
        <dbReference type="Proteomes" id="UP000460221"/>
    </source>
</evidence>
<dbReference type="SUPFAM" id="SSF55961">
    <property type="entry name" value="Bet v1-like"/>
    <property type="match status" value="1"/>
</dbReference>
<proteinExistence type="inferred from homology"/>
<reference evidence="3 4" key="1">
    <citation type="submission" date="2019-11" db="EMBL/GenBank/DDBJ databases">
        <authorList>
            <person name="Jiang L.-Q."/>
        </authorList>
    </citation>
    <scope>NUCLEOTIDE SEQUENCE [LARGE SCALE GENOMIC DNA]</scope>
    <source>
        <strain evidence="3 4">YIM 132087</strain>
    </source>
</reference>
<accession>A0A7K1FJC4</accession>
<evidence type="ECO:0000259" key="2">
    <source>
        <dbReference type="Pfam" id="PF08327"/>
    </source>
</evidence>
<organism evidence="3 4">
    <name type="scientific">Nakamurella alba</name>
    <dbReference type="NCBI Taxonomy" id="2665158"/>
    <lineage>
        <taxon>Bacteria</taxon>
        <taxon>Bacillati</taxon>
        <taxon>Actinomycetota</taxon>
        <taxon>Actinomycetes</taxon>
        <taxon>Nakamurellales</taxon>
        <taxon>Nakamurellaceae</taxon>
        <taxon>Nakamurella</taxon>
    </lineage>
</organism>
<dbReference type="Proteomes" id="UP000460221">
    <property type="component" value="Unassembled WGS sequence"/>
</dbReference>
<dbReference type="InterPro" id="IPR023393">
    <property type="entry name" value="START-like_dom_sf"/>
</dbReference>
<dbReference type="AlphaFoldDB" id="A0A7K1FJC4"/>
<comment type="similarity">
    <text evidence="1">Belongs to the AHA1 family.</text>
</comment>
<evidence type="ECO:0000256" key="1">
    <source>
        <dbReference type="ARBA" id="ARBA00006817"/>
    </source>
</evidence>
<gene>
    <name evidence="3" type="ORF">GIS00_09455</name>
</gene>
<dbReference type="CDD" id="cd07826">
    <property type="entry name" value="SRPBCC_CalC_Aha1-like_9"/>
    <property type="match status" value="1"/>
</dbReference>
<dbReference type="RefSeq" id="WP_154768179.1">
    <property type="nucleotide sequence ID" value="NZ_WLYK01000002.1"/>
</dbReference>
<comment type="caution">
    <text evidence="3">The sequence shown here is derived from an EMBL/GenBank/DDBJ whole genome shotgun (WGS) entry which is preliminary data.</text>
</comment>
<dbReference type="Gene3D" id="3.30.530.20">
    <property type="match status" value="1"/>
</dbReference>
<evidence type="ECO:0000313" key="3">
    <source>
        <dbReference type="EMBL" id="MTD14170.1"/>
    </source>
</evidence>
<name>A0A7K1FJC4_9ACTN</name>
<keyword evidence="4" id="KW-1185">Reference proteome</keyword>
<feature type="domain" description="Activator of Hsp90 ATPase homologue 1/2-like C-terminal" evidence="2">
    <location>
        <begin position="25"/>
        <end position="157"/>
    </location>
</feature>
<dbReference type="Pfam" id="PF08327">
    <property type="entry name" value="AHSA1"/>
    <property type="match status" value="1"/>
</dbReference>
<dbReference type="EMBL" id="WLYK01000002">
    <property type="protein sequence ID" value="MTD14170.1"/>
    <property type="molecule type" value="Genomic_DNA"/>
</dbReference>
<dbReference type="InterPro" id="IPR013538">
    <property type="entry name" value="ASHA1/2-like_C"/>
</dbReference>
<protein>
    <recommendedName>
        <fullName evidence="2">Activator of Hsp90 ATPase homologue 1/2-like C-terminal domain-containing protein</fullName>
    </recommendedName>
</protein>
<sequence>MSTTTGTTITAQPGTQQIVMTREFDAPRELVRRAYSEPDLLTRWLGPDDLVMKVEEFDLRHGGSWRYSHTAPDGTAYIFRGTFHGDPTPDGFTQTFEYLGWPGHVALERVDFVDIGDGRTRVETLSVYQSVEDRDGMIASGMEDGVVAGYRKLDALLADLA</sequence>